<accession>L8GYL0</accession>
<keyword evidence="9" id="KW-0456">Lyase</keyword>
<dbReference type="InterPro" id="IPR054357">
    <property type="entry name" value="MFE-2_N"/>
</dbReference>
<dbReference type="Pfam" id="PF22622">
    <property type="entry name" value="MFE-2_hydrat-2_N"/>
    <property type="match status" value="1"/>
</dbReference>
<dbReference type="Gene3D" id="3.30.1050.10">
    <property type="entry name" value="SCP2 sterol-binding domain"/>
    <property type="match status" value="1"/>
</dbReference>
<dbReference type="GO" id="GO:0016491">
    <property type="term" value="F:oxidoreductase activity"/>
    <property type="evidence" value="ECO:0007669"/>
    <property type="project" value="UniProtKB-KW"/>
</dbReference>
<dbReference type="InterPro" id="IPR036527">
    <property type="entry name" value="SCP2_sterol-bd_dom_sf"/>
</dbReference>
<dbReference type="InterPro" id="IPR051687">
    <property type="entry name" value="Peroxisomal_Beta-Oxidation"/>
</dbReference>
<evidence type="ECO:0000313" key="12">
    <source>
        <dbReference type="EMBL" id="ELR17598.1"/>
    </source>
</evidence>
<dbReference type="UniPathway" id="UPA00659"/>
<dbReference type="CDD" id="cd05353">
    <property type="entry name" value="hydroxyacyl-CoA-like_DH_SDR_c-like"/>
    <property type="match status" value="1"/>
</dbReference>
<evidence type="ECO:0000256" key="8">
    <source>
        <dbReference type="ARBA" id="ARBA00023235"/>
    </source>
</evidence>
<dbReference type="EMBL" id="KB007974">
    <property type="protein sequence ID" value="ELR17598.1"/>
    <property type="molecule type" value="Genomic_DNA"/>
</dbReference>
<dbReference type="GO" id="GO:0005777">
    <property type="term" value="C:peroxisome"/>
    <property type="evidence" value="ECO:0007669"/>
    <property type="project" value="UniProtKB-SubCell"/>
</dbReference>
<dbReference type="STRING" id="1257118.L8GYL0"/>
<reference evidence="12 13" key="1">
    <citation type="journal article" date="2013" name="Genome Biol.">
        <title>Genome of Acanthamoeba castellanii highlights extensive lateral gene transfer and early evolution of tyrosine kinase signaling.</title>
        <authorList>
            <person name="Clarke M."/>
            <person name="Lohan A.J."/>
            <person name="Liu B."/>
            <person name="Lagkouvardos I."/>
            <person name="Roy S."/>
            <person name="Zafar N."/>
            <person name="Bertelli C."/>
            <person name="Schilde C."/>
            <person name="Kianianmomeni A."/>
            <person name="Burglin T.R."/>
            <person name="Frech C."/>
            <person name="Turcotte B."/>
            <person name="Kopec K.O."/>
            <person name="Synnott J.M."/>
            <person name="Choo C."/>
            <person name="Paponov I."/>
            <person name="Finkler A."/>
            <person name="Soon Heng Tan C."/>
            <person name="Hutchins A.P."/>
            <person name="Weinmeier T."/>
            <person name="Rattei T."/>
            <person name="Chu J.S."/>
            <person name="Gimenez G."/>
            <person name="Irimia M."/>
            <person name="Rigden D.J."/>
            <person name="Fitzpatrick D.A."/>
            <person name="Lorenzo-Morales J."/>
            <person name="Bateman A."/>
            <person name="Chiu C.H."/>
            <person name="Tang P."/>
            <person name="Hegemann P."/>
            <person name="Fromm H."/>
            <person name="Raoult D."/>
            <person name="Greub G."/>
            <person name="Miranda-Saavedra D."/>
            <person name="Chen N."/>
            <person name="Nash P."/>
            <person name="Ginger M.L."/>
            <person name="Horn M."/>
            <person name="Schaap P."/>
            <person name="Caler L."/>
            <person name="Loftus B."/>
        </authorList>
    </citation>
    <scope>NUCLEOTIDE SEQUENCE [LARGE SCALE GENOMIC DNA]</scope>
    <source>
        <strain evidence="12 13">Neff</strain>
    </source>
</reference>
<evidence type="ECO:0000256" key="7">
    <source>
        <dbReference type="ARBA" id="ARBA00023140"/>
    </source>
</evidence>
<dbReference type="PANTHER" id="PTHR45024:SF2">
    <property type="entry name" value="SCP2 DOMAIN-CONTAINING PROTEIN"/>
    <property type="match status" value="1"/>
</dbReference>
<dbReference type="Pfam" id="PF01575">
    <property type="entry name" value="MaoC_dehydratas"/>
    <property type="match status" value="1"/>
</dbReference>
<comment type="pathway">
    <text evidence="2">Lipid metabolism; fatty acid beta-oxidation.</text>
</comment>
<dbReference type="OMA" id="GKTRWQR"/>
<evidence type="ECO:0000256" key="3">
    <source>
        <dbReference type="ARBA" id="ARBA00006484"/>
    </source>
</evidence>
<comment type="subcellular location">
    <subcellularLocation>
        <location evidence="1">Peroxisome</location>
    </subcellularLocation>
</comment>
<evidence type="ECO:0000256" key="5">
    <source>
        <dbReference type="ARBA" id="ARBA00023002"/>
    </source>
</evidence>
<keyword evidence="6" id="KW-0443">Lipid metabolism</keyword>
<dbReference type="Gene3D" id="3.10.129.10">
    <property type="entry name" value="Hotdog Thioesterase"/>
    <property type="match status" value="2"/>
</dbReference>
<evidence type="ECO:0000256" key="1">
    <source>
        <dbReference type="ARBA" id="ARBA00004275"/>
    </source>
</evidence>
<dbReference type="PRINTS" id="PR00081">
    <property type="entry name" value="GDHRDH"/>
</dbReference>
<dbReference type="GO" id="GO:0004300">
    <property type="term" value="F:enoyl-CoA hydratase activity"/>
    <property type="evidence" value="ECO:0007669"/>
    <property type="project" value="UniProtKB-ARBA"/>
</dbReference>
<sequence>MGDSLRFDGKVVVVTGAGGGLGKTYALLFASRGASVVVNDLGTSHTGEGAGSKAADLVVEEIKKAGGKAAANYDSVENGEAIIKTAIDNFGRVDIVINNAGILRDVSFVKMKQADWDLIYKVHLHGAYSVTKAAWPYMRDQGFGRVIMTSSAAGLYGNFGQANYSAMKLALVGFAKTLAAEGKSRNIHVNTIAPVAGTRMTATVMPPELIEALKPEFVSPLVAFLCHESTPGNFYDVSKGLTPEAIRDNWAKDSKQAPSAPAAKAAGGNENVDPSQVVGFEFPVTKVQYTEKEVMLYALSIGAAKNPTDPAELKFAYENSDGFSVLPTFGVTFPNFSNVLSIPGLKFNPMMLLHGEQYLEIRKPIPVNATLTNHGRVKHLYDKGKGALLVVEADTKDEKGEVVVHNESYLFIRGIGGFGGERGPSGNENQPPNRAPDAVHKEKTRDNEALVYRLASGDMNPLHADPSMAAMGGFDRPILHGLCSFGYASRAVLKHFCDNDPANFKDVKVRFSKHVFPGETLVTEMWKEGDKVIFQCKVEERGEYCITNAAVTVSSAASSSSASASAAAAAASSAPAFKAEAVLNNLSKLLDVAGEAVVKKVNGIYHFHITDGPNGAKESWVVDLKTGPKGTITRGAPTKPVGVTLTLGDDSFQQLFSGKLNAQQAFMQGKLKIKGDMGLATKLGELIKQQAKL</sequence>
<evidence type="ECO:0000259" key="11">
    <source>
        <dbReference type="SMART" id="SM00822"/>
    </source>
</evidence>
<name>L8GYL0_ACACF</name>
<keyword evidence="13" id="KW-1185">Reference proteome</keyword>
<dbReference type="InterPro" id="IPR057326">
    <property type="entry name" value="KR_dom"/>
</dbReference>
<dbReference type="GO" id="GO:0016853">
    <property type="term" value="F:isomerase activity"/>
    <property type="evidence" value="ECO:0007669"/>
    <property type="project" value="UniProtKB-KW"/>
</dbReference>
<organism evidence="12 13">
    <name type="scientific">Acanthamoeba castellanii (strain ATCC 30010 / Neff)</name>
    <dbReference type="NCBI Taxonomy" id="1257118"/>
    <lineage>
        <taxon>Eukaryota</taxon>
        <taxon>Amoebozoa</taxon>
        <taxon>Discosea</taxon>
        <taxon>Longamoebia</taxon>
        <taxon>Centramoebida</taxon>
        <taxon>Acanthamoebidae</taxon>
        <taxon>Acanthamoeba</taxon>
    </lineage>
</organism>
<dbReference type="GeneID" id="14917802"/>
<dbReference type="Gene3D" id="3.40.50.720">
    <property type="entry name" value="NAD(P)-binding Rossmann-like Domain"/>
    <property type="match status" value="1"/>
</dbReference>
<proteinExistence type="inferred from homology"/>
<evidence type="ECO:0000256" key="6">
    <source>
        <dbReference type="ARBA" id="ARBA00023098"/>
    </source>
</evidence>
<dbReference type="InterPro" id="IPR002347">
    <property type="entry name" value="SDR_fam"/>
</dbReference>
<dbReference type="Pfam" id="PF00106">
    <property type="entry name" value="adh_short"/>
    <property type="match status" value="1"/>
</dbReference>
<dbReference type="OrthoDB" id="3592703at2759"/>
<dbReference type="VEuPathDB" id="AmoebaDB:ACA1_063620"/>
<dbReference type="PANTHER" id="PTHR45024">
    <property type="entry name" value="DEHYDROGENASES, SHORT CHAIN"/>
    <property type="match status" value="1"/>
</dbReference>
<evidence type="ECO:0000256" key="10">
    <source>
        <dbReference type="SAM" id="MobiDB-lite"/>
    </source>
</evidence>
<dbReference type="InterPro" id="IPR002539">
    <property type="entry name" value="MaoC-like_dom"/>
</dbReference>
<feature type="domain" description="Ketoreductase" evidence="11">
    <location>
        <begin position="10"/>
        <end position="198"/>
    </location>
</feature>
<evidence type="ECO:0000256" key="4">
    <source>
        <dbReference type="ARBA" id="ARBA00022832"/>
    </source>
</evidence>
<dbReference type="PRINTS" id="PR00080">
    <property type="entry name" value="SDRFAMILY"/>
</dbReference>
<protein>
    <submittedName>
        <fullName evidence="12">Hydroxysteroid dehydrogenase, putative</fullName>
    </submittedName>
</protein>
<dbReference type="InterPro" id="IPR036291">
    <property type="entry name" value="NAD(P)-bd_dom_sf"/>
</dbReference>
<keyword evidence="8" id="KW-0413">Isomerase</keyword>
<dbReference type="SMART" id="SM00822">
    <property type="entry name" value="PKS_KR"/>
    <property type="match status" value="1"/>
</dbReference>
<keyword evidence="5" id="KW-0560">Oxidoreductase</keyword>
<dbReference type="AlphaFoldDB" id="L8GYL0"/>
<dbReference type="InterPro" id="IPR029069">
    <property type="entry name" value="HotDog_dom_sf"/>
</dbReference>
<dbReference type="FunFam" id="3.10.129.10:FF:000013">
    <property type="entry name" value="Peroxisomal multifunctional enzyme type 2"/>
    <property type="match status" value="1"/>
</dbReference>
<dbReference type="RefSeq" id="XP_004339611.1">
    <property type="nucleotide sequence ID" value="XM_004339563.1"/>
</dbReference>
<evidence type="ECO:0000256" key="2">
    <source>
        <dbReference type="ARBA" id="ARBA00005005"/>
    </source>
</evidence>
<dbReference type="GO" id="GO:0006635">
    <property type="term" value="P:fatty acid beta-oxidation"/>
    <property type="evidence" value="ECO:0007669"/>
    <property type="project" value="UniProtKB-UniPathway"/>
</dbReference>
<evidence type="ECO:0000256" key="9">
    <source>
        <dbReference type="ARBA" id="ARBA00023239"/>
    </source>
</evidence>
<keyword evidence="4" id="KW-0276">Fatty acid metabolism</keyword>
<dbReference type="FunFam" id="3.30.1050.10:FF:000001">
    <property type="entry name" value="Putative Non-specific lipid-transfer protein"/>
    <property type="match status" value="1"/>
</dbReference>
<gene>
    <name evidence="12" type="ORF">ACA1_063620</name>
</gene>
<dbReference type="SUPFAM" id="SSF55718">
    <property type="entry name" value="SCP-like"/>
    <property type="match status" value="1"/>
</dbReference>
<dbReference type="SUPFAM" id="SSF51735">
    <property type="entry name" value="NAD(P)-binding Rossmann-fold domains"/>
    <property type="match status" value="1"/>
</dbReference>
<feature type="region of interest" description="Disordered" evidence="10">
    <location>
        <begin position="421"/>
        <end position="442"/>
    </location>
</feature>
<dbReference type="InterPro" id="IPR003033">
    <property type="entry name" value="SCP2_sterol-bd_dom"/>
</dbReference>
<dbReference type="KEGG" id="acan:ACA1_063620"/>
<dbReference type="CDD" id="cd03448">
    <property type="entry name" value="HDE_HSD"/>
    <property type="match status" value="1"/>
</dbReference>
<dbReference type="FunFam" id="3.40.50.720:FF:000185">
    <property type="entry name" value="peroxisomal multifunctional enzyme type 2"/>
    <property type="match status" value="1"/>
</dbReference>
<dbReference type="Proteomes" id="UP000011083">
    <property type="component" value="Unassembled WGS sequence"/>
</dbReference>
<comment type="similarity">
    <text evidence="3">Belongs to the short-chain dehydrogenases/reductases (SDR) family.</text>
</comment>
<dbReference type="Pfam" id="PF02036">
    <property type="entry name" value="SCP2"/>
    <property type="match status" value="1"/>
</dbReference>
<evidence type="ECO:0000313" key="13">
    <source>
        <dbReference type="Proteomes" id="UP000011083"/>
    </source>
</evidence>
<dbReference type="SUPFAM" id="SSF54637">
    <property type="entry name" value="Thioesterase/thiol ester dehydrase-isomerase"/>
    <property type="match status" value="2"/>
</dbReference>
<keyword evidence="7" id="KW-0576">Peroxisome</keyword>